<dbReference type="InterPro" id="IPR016195">
    <property type="entry name" value="Pol/histidinol_Pase-like"/>
</dbReference>
<dbReference type="AlphaFoldDB" id="A0A348AK05"/>
<name>A0A348AK05_9FIRM</name>
<dbReference type="KEGG" id="mana:MAMMFC1_02087"/>
<proteinExistence type="predicted"/>
<dbReference type="PANTHER" id="PTHR42924">
    <property type="entry name" value="EXONUCLEASE"/>
    <property type="match status" value="1"/>
</dbReference>
<accession>A0A348AK05</accession>
<dbReference type="EMBL" id="AP018449">
    <property type="protein sequence ID" value="BBB91403.1"/>
    <property type="molecule type" value="Genomic_DNA"/>
</dbReference>
<feature type="chain" id="PRO_5039120287" description="Polymerase/histidinol phosphatase N-terminal domain-containing protein" evidence="1">
    <location>
        <begin position="31"/>
        <end position="535"/>
    </location>
</feature>
<dbReference type="PANTHER" id="PTHR42924:SF3">
    <property type="entry name" value="POLYMERASE_HISTIDINOL PHOSPHATASE N-TERMINAL DOMAIN-CONTAINING PROTEIN"/>
    <property type="match status" value="1"/>
</dbReference>
<evidence type="ECO:0000259" key="2">
    <source>
        <dbReference type="SMART" id="SM00481"/>
    </source>
</evidence>
<dbReference type="SUPFAM" id="SSF89550">
    <property type="entry name" value="PHP domain-like"/>
    <property type="match status" value="1"/>
</dbReference>
<dbReference type="InterPro" id="IPR052018">
    <property type="entry name" value="PHP_domain"/>
</dbReference>
<evidence type="ECO:0000256" key="1">
    <source>
        <dbReference type="SAM" id="SignalP"/>
    </source>
</evidence>
<dbReference type="GO" id="GO:0035312">
    <property type="term" value="F:5'-3' DNA exonuclease activity"/>
    <property type="evidence" value="ECO:0007669"/>
    <property type="project" value="TreeGrafter"/>
</dbReference>
<feature type="domain" description="Polymerase/histidinol phosphatase N-terminal" evidence="2">
    <location>
        <begin position="196"/>
        <end position="273"/>
    </location>
</feature>
<reference evidence="3 4" key="1">
    <citation type="journal article" date="2018" name="Int. J. Syst. Evol. Microbiol.">
        <title>Methylomusa anaerophila gen. nov., sp. nov., an anaerobic methanol-utilizing bacterium isolated from a microbial fuel cell.</title>
        <authorList>
            <person name="Amano N."/>
            <person name="Yamamuro A."/>
            <person name="Miyahara M."/>
            <person name="Kouzuma A."/>
            <person name="Abe T."/>
            <person name="Watanabe K."/>
        </authorList>
    </citation>
    <scope>NUCLEOTIDE SEQUENCE [LARGE SCALE GENOMIC DNA]</scope>
    <source>
        <strain evidence="3 4">MMFC1</strain>
    </source>
</reference>
<dbReference type="Proteomes" id="UP000276437">
    <property type="component" value="Chromosome"/>
</dbReference>
<dbReference type="Gene3D" id="3.20.20.140">
    <property type="entry name" value="Metal-dependent hydrolases"/>
    <property type="match status" value="1"/>
</dbReference>
<dbReference type="InterPro" id="IPR003141">
    <property type="entry name" value="Pol/His_phosphatase_N"/>
</dbReference>
<gene>
    <name evidence="3" type="ORF">MAMMFC1_02087</name>
</gene>
<organism evidence="3 4">
    <name type="scientific">Methylomusa anaerophila</name>
    <dbReference type="NCBI Taxonomy" id="1930071"/>
    <lineage>
        <taxon>Bacteria</taxon>
        <taxon>Bacillati</taxon>
        <taxon>Bacillota</taxon>
        <taxon>Negativicutes</taxon>
        <taxon>Selenomonadales</taxon>
        <taxon>Sporomusaceae</taxon>
        <taxon>Methylomusa</taxon>
    </lineage>
</organism>
<sequence>MKRFFSGLMISMLTFILLFCVYTSTAAAKADDVEITLITPLSVSKAVAFPVVAKVTNNKLAGDIQLKKATWNWAQREYVKEINQAIRPGGEARQALKTLQGKNERGTLSAAEQNQAKAHYENLKKATSYVRFTVTKEMAAELLAKGSIKLSIDLTGQSLSDQNEVHALQEVVLTAGRAPERPPVAPGAHHSDWYFGDTHSHSTYTWDYYFGDGIYTIPELKSLAMAAGLDWLVLTDHSYCLDANKYTEQKNTVTSLSDGTFAFLYGEELSAAELVNGVKAYDTCHFGSILNSTFVPSQTDIFRKASSPDSQQAINYIKQYGGLVKTNHPNWGTGVLEAWNFNINTYPYTHGETGMEIINASSSSDTNLGSTTRWIDHRLLNGEKVFPFAGSDTESSNYLGGAYTVVYADYLTQQNIKDNLGLGHHYVTTRPGLAEWARKSGTSTWSWMGDSLTIGSGNAEVYISYADSADSLDIVVMKGKTGWTAEQQVYAKTVSPGSGFFTITVGVEPGSYLRAYCKEKTNGNYRAFTTPIWFN</sequence>
<dbReference type="RefSeq" id="WP_126308427.1">
    <property type="nucleotide sequence ID" value="NZ_AP018449.1"/>
</dbReference>
<keyword evidence="1" id="KW-0732">Signal</keyword>
<dbReference type="NCBIfam" id="NF038032">
    <property type="entry name" value="CehA_McbA_metalo"/>
    <property type="match status" value="1"/>
</dbReference>
<protein>
    <recommendedName>
        <fullName evidence="2">Polymerase/histidinol phosphatase N-terminal domain-containing protein</fullName>
    </recommendedName>
</protein>
<dbReference type="OrthoDB" id="9801679at2"/>
<dbReference type="SMART" id="SM00481">
    <property type="entry name" value="POLIIIAc"/>
    <property type="match status" value="1"/>
</dbReference>
<keyword evidence="4" id="KW-1185">Reference proteome</keyword>
<feature type="signal peptide" evidence="1">
    <location>
        <begin position="1"/>
        <end position="30"/>
    </location>
</feature>
<evidence type="ECO:0000313" key="4">
    <source>
        <dbReference type="Proteomes" id="UP000276437"/>
    </source>
</evidence>
<dbReference type="GO" id="GO:0004534">
    <property type="term" value="F:5'-3' RNA exonuclease activity"/>
    <property type="evidence" value="ECO:0007669"/>
    <property type="project" value="TreeGrafter"/>
</dbReference>
<evidence type="ECO:0000313" key="3">
    <source>
        <dbReference type="EMBL" id="BBB91403.1"/>
    </source>
</evidence>